<organism evidence="5 6">
    <name type="scientific">Trichogramma brassicae</name>
    <dbReference type="NCBI Taxonomy" id="86971"/>
    <lineage>
        <taxon>Eukaryota</taxon>
        <taxon>Metazoa</taxon>
        <taxon>Ecdysozoa</taxon>
        <taxon>Arthropoda</taxon>
        <taxon>Hexapoda</taxon>
        <taxon>Insecta</taxon>
        <taxon>Pterygota</taxon>
        <taxon>Neoptera</taxon>
        <taxon>Endopterygota</taxon>
        <taxon>Hymenoptera</taxon>
        <taxon>Apocrita</taxon>
        <taxon>Proctotrupomorpha</taxon>
        <taxon>Chalcidoidea</taxon>
        <taxon>Trichogrammatidae</taxon>
        <taxon>Trichogramma</taxon>
    </lineage>
</organism>
<reference evidence="5 6" key="1">
    <citation type="submission" date="2020-02" db="EMBL/GenBank/DDBJ databases">
        <authorList>
            <person name="Ferguson B K."/>
        </authorList>
    </citation>
    <scope>NUCLEOTIDE SEQUENCE [LARGE SCALE GENOMIC DNA]</scope>
</reference>
<dbReference type="Pfam" id="PF07743">
    <property type="entry name" value="HSCB_C"/>
    <property type="match status" value="1"/>
</dbReference>
<dbReference type="PANTHER" id="PTHR14021">
    <property type="entry name" value="IRON-SULFUR CLUSTER CO-CHAPERONE PROTEIN HSCB"/>
    <property type="match status" value="1"/>
</dbReference>
<evidence type="ECO:0000256" key="1">
    <source>
        <dbReference type="ARBA" id="ARBA00010476"/>
    </source>
</evidence>
<dbReference type="GO" id="GO:0001671">
    <property type="term" value="F:ATPase activator activity"/>
    <property type="evidence" value="ECO:0007669"/>
    <property type="project" value="InterPro"/>
</dbReference>
<dbReference type="Gene3D" id="1.20.1280.20">
    <property type="entry name" value="HscB, C-terminal domain"/>
    <property type="match status" value="1"/>
</dbReference>
<dbReference type="HAMAP" id="MF_00682">
    <property type="entry name" value="HscB"/>
    <property type="match status" value="1"/>
</dbReference>
<gene>
    <name evidence="5" type="ORF">TBRA_LOCUS11262</name>
</gene>
<dbReference type="GO" id="GO:0051087">
    <property type="term" value="F:protein-folding chaperone binding"/>
    <property type="evidence" value="ECO:0007669"/>
    <property type="project" value="InterPro"/>
</dbReference>
<feature type="compositionally biased region" description="Polar residues" evidence="3">
    <location>
        <begin position="487"/>
        <end position="496"/>
    </location>
</feature>
<dbReference type="Gene3D" id="1.10.287.110">
    <property type="entry name" value="DnaJ domain"/>
    <property type="match status" value="1"/>
</dbReference>
<dbReference type="Proteomes" id="UP000479190">
    <property type="component" value="Unassembled WGS sequence"/>
</dbReference>
<dbReference type="NCBIfam" id="TIGR00714">
    <property type="entry name" value="hscB"/>
    <property type="match status" value="1"/>
</dbReference>
<dbReference type="SMART" id="SM00271">
    <property type="entry name" value="DnaJ"/>
    <property type="match status" value="1"/>
</dbReference>
<feature type="compositionally biased region" description="Low complexity" evidence="3">
    <location>
        <begin position="520"/>
        <end position="533"/>
    </location>
</feature>
<feature type="compositionally biased region" description="Polar residues" evidence="3">
    <location>
        <begin position="120"/>
        <end position="136"/>
    </location>
</feature>
<protein>
    <recommendedName>
        <fullName evidence="4">J domain-containing protein</fullName>
    </recommendedName>
</protein>
<dbReference type="InterPro" id="IPR036869">
    <property type="entry name" value="J_dom_sf"/>
</dbReference>
<feature type="region of interest" description="Disordered" evidence="3">
    <location>
        <begin position="178"/>
        <end position="254"/>
    </location>
</feature>
<feature type="compositionally biased region" description="Polar residues" evidence="3">
    <location>
        <begin position="29"/>
        <end position="42"/>
    </location>
</feature>
<keyword evidence="2" id="KW-0143">Chaperone</keyword>
<dbReference type="PROSITE" id="PS50076">
    <property type="entry name" value="DNAJ_2"/>
    <property type="match status" value="1"/>
</dbReference>
<feature type="domain" description="J" evidence="4">
    <location>
        <begin position="650"/>
        <end position="722"/>
    </location>
</feature>
<dbReference type="SUPFAM" id="SSF47144">
    <property type="entry name" value="HSC20 (HSCB), C-terminal oligomerisation domain"/>
    <property type="match status" value="1"/>
</dbReference>
<dbReference type="GO" id="GO:0044571">
    <property type="term" value="P:[2Fe-2S] cluster assembly"/>
    <property type="evidence" value="ECO:0007669"/>
    <property type="project" value="InterPro"/>
</dbReference>
<accession>A0A6H5IQD9</accession>
<dbReference type="GO" id="GO:0051259">
    <property type="term" value="P:protein complex oligomerization"/>
    <property type="evidence" value="ECO:0007669"/>
    <property type="project" value="InterPro"/>
</dbReference>
<feature type="compositionally biased region" description="Polar residues" evidence="3">
    <location>
        <begin position="178"/>
        <end position="198"/>
    </location>
</feature>
<dbReference type="Pfam" id="PF00226">
    <property type="entry name" value="DnaJ"/>
    <property type="match status" value="1"/>
</dbReference>
<feature type="compositionally biased region" description="Low complexity" evidence="3">
    <location>
        <begin position="474"/>
        <end position="486"/>
    </location>
</feature>
<feature type="compositionally biased region" description="Polar residues" evidence="3">
    <location>
        <begin position="1"/>
        <end position="12"/>
    </location>
</feature>
<feature type="region of interest" description="Disordered" evidence="3">
    <location>
        <begin position="413"/>
        <end position="554"/>
    </location>
</feature>
<feature type="region of interest" description="Disordered" evidence="3">
    <location>
        <begin position="83"/>
        <end position="144"/>
    </location>
</feature>
<dbReference type="EMBL" id="CADCXV010000966">
    <property type="protein sequence ID" value="CAB0039521.1"/>
    <property type="molecule type" value="Genomic_DNA"/>
</dbReference>
<feature type="compositionally biased region" description="Polar residues" evidence="3">
    <location>
        <begin position="462"/>
        <end position="473"/>
    </location>
</feature>
<feature type="compositionally biased region" description="Polar residues" evidence="3">
    <location>
        <begin position="92"/>
        <end position="103"/>
    </location>
</feature>
<dbReference type="PANTHER" id="PTHR14021:SF15">
    <property type="entry name" value="IRON-SULFUR CLUSTER CO-CHAPERONE PROTEIN HSCB"/>
    <property type="match status" value="1"/>
</dbReference>
<evidence type="ECO:0000259" key="4">
    <source>
        <dbReference type="PROSITE" id="PS50076"/>
    </source>
</evidence>
<name>A0A6H5IQD9_9HYME</name>
<dbReference type="InterPro" id="IPR004640">
    <property type="entry name" value="HscB"/>
</dbReference>
<comment type="similarity">
    <text evidence="1">Belongs to the HscB family.</text>
</comment>
<evidence type="ECO:0000256" key="2">
    <source>
        <dbReference type="ARBA" id="ARBA00023186"/>
    </source>
</evidence>
<evidence type="ECO:0000256" key="3">
    <source>
        <dbReference type="SAM" id="MobiDB-lite"/>
    </source>
</evidence>
<keyword evidence="6" id="KW-1185">Reference proteome</keyword>
<proteinExistence type="inferred from homology"/>
<evidence type="ECO:0000313" key="6">
    <source>
        <dbReference type="Proteomes" id="UP000479190"/>
    </source>
</evidence>
<dbReference type="InterPro" id="IPR009073">
    <property type="entry name" value="HscB_oligo_C"/>
</dbReference>
<feature type="region of interest" description="Disordered" evidence="3">
    <location>
        <begin position="1"/>
        <end position="44"/>
    </location>
</feature>
<dbReference type="CDD" id="cd06257">
    <property type="entry name" value="DnaJ"/>
    <property type="match status" value="1"/>
</dbReference>
<dbReference type="AlphaFoldDB" id="A0A6H5IQD9"/>
<feature type="compositionally biased region" description="Polar residues" evidence="3">
    <location>
        <begin position="439"/>
        <end position="454"/>
    </location>
</feature>
<dbReference type="SUPFAM" id="SSF46565">
    <property type="entry name" value="Chaperone J-domain"/>
    <property type="match status" value="1"/>
</dbReference>
<dbReference type="OrthoDB" id="448954at2759"/>
<sequence>MKNGSNVHQNFTPIRDARIPTQHGARSVDQVQQLPTNSSNKPTIVPKLEKSAPAIKNGSATEMKNGSNVHQNFTPIRDARIPSQHGARSVDQDQQLPTNSTDKPTIVPKLEKSAPEIKSGSATEMTNGSNAYQNFTPFRDPRISTQNGARTVDQVQQLPTNSTVKPTIVPKLEKSAREINSGSSTEMTNGSDAYQNFTPIHDPQIPSQNGARSVDKVQQLPTNSTDKPTIVPKLEKSAPEIKSGSAPKMTNGSNVHQNFTPILDPRIPSQNGARSVDQVQQLPTNSCYMPKILLEIKKSSPEMTNGSAPKMTNGSNVHQNFTPILDPRIQSQNGGRSVDQVQQLPTNSCYKPKILLEIKKSSPEMTNGSAPKMTNGSNVHQNSTPICDPRILSQNNVRSVNHAHKPLQNLNAMPKQLPGLYDSPQVTTLPPRGKPLTLPPNNTRSVNQTLQIPQKPNERPSRSPTLNRPSQVTPLSPSSQPLASPLNNAGSVIQPQQTPPNPHEMPNPSLRPNGSPSVMSLPLSSNSTTLTPSKIKPIDKLLPSPPNPNDMRNESQRLAETSPIIVKLDRHVEWIARTQRFGTSNEITNVESRSYVHVLPKPTLQPLQSCCSHPRFNHGPPKCWQCDFPHKSELFCSKCKALQKLPQEMNYFDIIGVEKSFDIDVNTVKQKYKKLQGLLHPDKYGQKSEAEKQISENLSALINKAYSTLLDPMTRGLYMLKLQGITLSDETNSSDPEFLMEVMEKNEEIEEASKDKDKVFKFLEENRAKILSLTKNISDAFHNNDIDQAQRQLIKLKYYISIESRLKNLKQSLGIVE</sequence>
<dbReference type="InterPro" id="IPR036386">
    <property type="entry name" value="HscB_C_sf"/>
</dbReference>
<evidence type="ECO:0000313" key="5">
    <source>
        <dbReference type="EMBL" id="CAB0039521.1"/>
    </source>
</evidence>
<dbReference type="InterPro" id="IPR001623">
    <property type="entry name" value="DnaJ_domain"/>
</dbReference>
<dbReference type="GO" id="GO:0005739">
    <property type="term" value="C:mitochondrion"/>
    <property type="evidence" value="ECO:0007669"/>
    <property type="project" value="TreeGrafter"/>
</dbReference>